<dbReference type="GO" id="GO:0031123">
    <property type="term" value="P:RNA 3'-end processing"/>
    <property type="evidence" value="ECO:0007669"/>
    <property type="project" value="TreeGrafter"/>
</dbReference>
<dbReference type="GO" id="GO:0003729">
    <property type="term" value="F:mRNA binding"/>
    <property type="evidence" value="ECO:0007669"/>
    <property type="project" value="TreeGrafter"/>
</dbReference>
<dbReference type="EC" id="2.7.7.19" evidence="3"/>
<proteinExistence type="inferred from homology"/>
<feature type="compositionally biased region" description="Low complexity" evidence="7">
    <location>
        <begin position="684"/>
        <end position="703"/>
    </location>
</feature>
<dbReference type="FunFam" id="1.10.1410.10:FF:000003">
    <property type="entry name" value="non-canonical poly(A) RNA polymerase PAPD7"/>
    <property type="match status" value="1"/>
</dbReference>
<feature type="compositionally biased region" description="Low complexity" evidence="7">
    <location>
        <begin position="639"/>
        <end position="652"/>
    </location>
</feature>
<feature type="domain" description="Poly(A) RNA polymerase mitochondrial-like central palm" evidence="9">
    <location>
        <begin position="104"/>
        <end position="230"/>
    </location>
</feature>
<feature type="compositionally biased region" description="Low complexity" evidence="7">
    <location>
        <begin position="602"/>
        <end position="621"/>
    </location>
</feature>
<evidence type="ECO:0000256" key="1">
    <source>
        <dbReference type="ARBA" id="ARBA00001936"/>
    </source>
</evidence>
<sequence length="725" mass="80567">MFCQLMMDPRIGWIQPEQKGKAHDTWSEVLEDVTSPTTNLVESLRGREFIPLNRKNTLNEAVESTVLNNMINSDKNHVSKKKRFENQTPWWSKDKSYPDGPVGLHEEILDFYNFMKPRTAEHAMRQEVIARVQEVIKRLWPTAEVEVYGSFRTGLYLPTSDIDIVVFGHWERLPLWTLEQALTANKIAEVSSVKVLDKASIPIIKLTDQKTNVKVDISFNVPAGLQAAEFVKDQIELFPCLPPLVLVLKQFLLQRDLNEVFTGGISSYSLILMAISFCRCNHPRAEGRTLKNNLGVLLIEFFELYGRNFNYTNVGIRVKDDGTYFSKQEVLLSMDDVFNQSCALLCIEDPFTPGNYIGKSSYKFMEVKQAFEYAYITLSKQVLKDFSQTHDRNLEKKEEEGVGYLSRIVRLTDNVVEYRDWVASVWSAYSAPLITQVSQSPPTYASIANRHVQTGVLKTQGMTSQDVSNKSATWPLGRSQSNVETLVSENKMMSEKEREPLVRHPSADCLYALAGGIEMKLNTNSVWTATSVRKLADSLAQDNIAKKKMARESRTAGNVKSSSTSKPSSVNSSGTSSSSPVTSYSGVIKQSMTSSSKQTLATSTKTSVVDSTSSKSKTVSVLGPASSGPQKKADEQKTSAPNNNNAVVASSPKLDLMTPSQLSKDSGIGKQSNPTTVLIHKKNNNNSNQNNNNNNHGKSHTNSGSKSTPKQKHGKSSKSKKGRSL</sequence>
<dbReference type="PANTHER" id="PTHR23092:SF15">
    <property type="entry name" value="INACTIVE NON-CANONICAL POLY(A) RNA POLYMERASE PROTEIN TRF4-2-RELATED"/>
    <property type="match status" value="1"/>
</dbReference>
<dbReference type="GO" id="GO:0031499">
    <property type="term" value="C:TRAMP complex"/>
    <property type="evidence" value="ECO:0007669"/>
    <property type="project" value="TreeGrafter"/>
</dbReference>
<dbReference type="InterPro" id="IPR002058">
    <property type="entry name" value="PAP_assoc"/>
</dbReference>
<evidence type="ECO:0000313" key="11">
    <source>
        <dbReference type="Proteomes" id="UP001163046"/>
    </source>
</evidence>
<comment type="similarity">
    <text evidence="2">Belongs to the DNA polymerase type-B-like family.</text>
</comment>
<dbReference type="FunFam" id="3.30.460.10:FF:000006">
    <property type="entry name" value="non-canonical poly(A) RNA polymerase PAPD5"/>
    <property type="match status" value="1"/>
</dbReference>
<keyword evidence="5" id="KW-0479">Metal-binding</keyword>
<dbReference type="GO" id="GO:1990817">
    <property type="term" value="F:poly(A) RNA polymerase activity"/>
    <property type="evidence" value="ECO:0007669"/>
    <property type="project" value="UniProtKB-EC"/>
</dbReference>
<dbReference type="PANTHER" id="PTHR23092">
    <property type="entry name" value="POLY(A) RNA POLYMERASE"/>
    <property type="match status" value="1"/>
</dbReference>
<comment type="caution">
    <text evidence="10">The sequence shown here is derived from an EMBL/GenBank/DDBJ whole genome shotgun (WGS) entry which is preliminary data.</text>
</comment>
<reference evidence="10" key="1">
    <citation type="submission" date="2023-01" db="EMBL/GenBank/DDBJ databases">
        <title>Genome assembly of the deep-sea coral Lophelia pertusa.</title>
        <authorList>
            <person name="Herrera S."/>
            <person name="Cordes E."/>
        </authorList>
    </citation>
    <scope>NUCLEOTIDE SEQUENCE</scope>
    <source>
        <strain evidence="10">USNM1676648</strain>
        <tissue evidence="10">Polyp</tissue>
    </source>
</reference>
<evidence type="ECO:0000256" key="5">
    <source>
        <dbReference type="ARBA" id="ARBA00022723"/>
    </source>
</evidence>
<feature type="compositionally biased region" description="Polar residues" evidence="7">
    <location>
        <begin position="658"/>
        <end position="676"/>
    </location>
</feature>
<dbReference type="OrthoDB" id="273917at2759"/>
<name>A0A9W9ZQL1_9CNID</name>
<evidence type="ECO:0000256" key="4">
    <source>
        <dbReference type="ARBA" id="ARBA00022679"/>
    </source>
</evidence>
<evidence type="ECO:0000256" key="2">
    <source>
        <dbReference type="ARBA" id="ARBA00008593"/>
    </source>
</evidence>
<gene>
    <name evidence="10" type="primary">PAPD5</name>
    <name evidence="10" type="ORF">OS493_018702</name>
</gene>
<dbReference type="Gene3D" id="1.10.1410.10">
    <property type="match status" value="1"/>
</dbReference>
<evidence type="ECO:0000256" key="6">
    <source>
        <dbReference type="ARBA" id="ARBA00022842"/>
    </source>
</evidence>
<evidence type="ECO:0000259" key="8">
    <source>
        <dbReference type="Pfam" id="PF03828"/>
    </source>
</evidence>
<dbReference type="SUPFAM" id="SSF81631">
    <property type="entry name" value="PAP/OAS1 substrate-binding domain"/>
    <property type="match status" value="1"/>
</dbReference>
<dbReference type="AlphaFoldDB" id="A0A9W9ZQL1"/>
<feature type="domain" description="PAP-associated" evidence="8">
    <location>
        <begin position="293"/>
        <end position="355"/>
    </location>
</feature>
<keyword evidence="4 10" id="KW-0808">Transferase</keyword>
<evidence type="ECO:0000256" key="3">
    <source>
        <dbReference type="ARBA" id="ARBA00012388"/>
    </source>
</evidence>
<feature type="compositionally biased region" description="Polar residues" evidence="7">
    <location>
        <begin position="584"/>
        <end position="601"/>
    </location>
</feature>
<accession>A0A9W9ZQL1</accession>
<dbReference type="SUPFAM" id="SSF81301">
    <property type="entry name" value="Nucleotidyltransferase"/>
    <property type="match status" value="1"/>
</dbReference>
<organism evidence="10 11">
    <name type="scientific">Desmophyllum pertusum</name>
    <dbReference type="NCBI Taxonomy" id="174260"/>
    <lineage>
        <taxon>Eukaryota</taxon>
        <taxon>Metazoa</taxon>
        <taxon>Cnidaria</taxon>
        <taxon>Anthozoa</taxon>
        <taxon>Hexacorallia</taxon>
        <taxon>Scleractinia</taxon>
        <taxon>Caryophylliina</taxon>
        <taxon>Caryophylliidae</taxon>
        <taxon>Desmophyllum</taxon>
    </lineage>
</organism>
<feature type="compositionally biased region" description="Basic residues" evidence="7">
    <location>
        <begin position="709"/>
        <end position="725"/>
    </location>
</feature>
<feature type="region of interest" description="Disordered" evidence="7">
    <location>
        <begin position="461"/>
        <end position="480"/>
    </location>
</feature>
<protein>
    <recommendedName>
        <fullName evidence="3">polynucleotide adenylyltransferase</fullName>
        <ecNumber evidence="3">2.7.7.19</ecNumber>
    </recommendedName>
</protein>
<dbReference type="InterPro" id="IPR043519">
    <property type="entry name" value="NT_sf"/>
</dbReference>
<evidence type="ECO:0000313" key="10">
    <source>
        <dbReference type="EMBL" id="KAJ7385013.1"/>
    </source>
</evidence>
<keyword evidence="10" id="KW-0548">Nucleotidyltransferase</keyword>
<dbReference type="GO" id="GO:0046872">
    <property type="term" value="F:metal ion binding"/>
    <property type="evidence" value="ECO:0007669"/>
    <property type="project" value="UniProtKB-KW"/>
</dbReference>
<dbReference type="Pfam" id="PF22600">
    <property type="entry name" value="MTPAP-like_central"/>
    <property type="match status" value="1"/>
</dbReference>
<dbReference type="EMBL" id="MU825883">
    <property type="protein sequence ID" value="KAJ7385013.1"/>
    <property type="molecule type" value="Genomic_DNA"/>
</dbReference>
<evidence type="ECO:0000259" key="9">
    <source>
        <dbReference type="Pfam" id="PF22600"/>
    </source>
</evidence>
<dbReference type="GO" id="GO:0005730">
    <property type="term" value="C:nucleolus"/>
    <property type="evidence" value="ECO:0007669"/>
    <property type="project" value="TreeGrafter"/>
</dbReference>
<dbReference type="Gene3D" id="3.30.460.10">
    <property type="entry name" value="Beta Polymerase, domain 2"/>
    <property type="match status" value="1"/>
</dbReference>
<evidence type="ECO:0000256" key="7">
    <source>
        <dbReference type="SAM" id="MobiDB-lite"/>
    </source>
</evidence>
<keyword evidence="11" id="KW-1185">Reference proteome</keyword>
<dbReference type="Pfam" id="PF03828">
    <property type="entry name" value="PAP_assoc"/>
    <property type="match status" value="1"/>
</dbReference>
<dbReference type="InterPro" id="IPR054708">
    <property type="entry name" value="MTPAP-like_central"/>
</dbReference>
<dbReference type="CDD" id="cd05402">
    <property type="entry name" value="NT_PAP_TUTase"/>
    <property type="match status" value="1"/>
</dbReference>
<keyword evidence="6" id="KW-0460">Magnesium</keyword>
<dbReference type="InterPro" id="IPR045862">
    <property type="entry name" value="Trf4-like"/>
</dbReference>
<dbReference type="GO" id="GO:0043634">
    <property type="term" value="P:polyadenylation-dependent ncRNA catabolic process"/>
    <property type="evidence" value="ECO:0007669"/>
    <property type="project" value="TreeGrafter"/>
</dbReference>
<feature type="compositionally biased region" description="Low complexity" evidence="7">
    <location>
        <begin position="557"/>
        <end position="583"/>
    </location>
</feature>
<dbReference type="Proteomes" id="UP001163046">
    <property type="component" value="Unassembled WGS sequence"/>
</dbReference>
<comment type="cofactor">
    <cofactor evidence="1">
        <name>Mn(2+)</name>
        <dbReference type="ChEBI" id="CHEBI:29035"/>
    </cofactor>
</comment>
<feature type="region of interest" description="Disordered" evidence="7">
    <location>
        <begin position="546"/>
        <end position="725"/>
    </location>
</feature>